<accession>A0A418X7J9</accession>
<evidence type="ECO:0000313" key="4">
    <source>
        <dbReference type="Proteomes" id="UP000284006"/>
    </source>
</evidence>
<dbReference type="InterPro" id="IPR014737">
    <property type="entry name" value="Transposase_Tn5-like_C"/>
</dbReference>
<dbReference type="Pfam" id="PF02281">
    <property type="entry name" value="Dimer_Tnp_Tn5"/>
    <property type="match status" value="1"/>
</dbReference>
<dbReference type="Gene3D" id="1.10.246.40">
    <property type="entry name" value="Tn5 transposase, domain 1"/>
    <property type="match status" value="1"/>
</dbReference>
<evidence type="ECO:0000313" key="3">
    <source>
        <dbReference type="EMBL" id="RJG08485.1"/>
    </source>
</evidence>
<feature type="domain" description="Transposase Tn5-like N-terminal" evidence="2">
    <location>
        <begin position="2"/>
        <end position="29"/>
    </location>
</feature>
<dbReference type="Gene3D" id="1.10.740.10">
    <property type="entry name" value="Transferase Inhibitor Protein From Tn5, Chain"/>
    <property type="match status" value="1"/>
</dbReference>
<protein>
    <submittedName>
        <fullName evidence="3">Uncharacterized protein</fullName>
    </submittedName>
</protein>
<dbReference type="Pfam" id="PF14706">
    <property type="entry name" value="Tnp_DNA_bind"/>
    <property type="match status" value="1"/>
</dbReference>
<dbReference type="AlphaFoldDB" id="A0A418X7J9"/>
<dbReference type="Proteomes" id="UP000284006">
    <property type="component" value="Unassembled WGS sequence"/>
</dbReference>
<dbReference type="SUPFAM" id="SSF53098">
    <property type="entry name" value="Ribonuclease H-like"/>
    <property type="match status" value="1"/>
</dbReference>
<name>A0A418X7J9_9BURK</name>
<dbReference type="InterPro" id="IPR003201">
    <property type="entry name" value="Transposase_Tn5"/>
</dbReference>
<sequence>MAEPTASVHKACNGWGETMAAYRFFDNEALYLVVAWRIAHLMRMGRTCPDPDANLFFDPNEIQAAYLLNKAPAPPVPRLNEVVRMIARIGGFLARKVTANRAPRLSGRDAWMSVPLLLPSKPFMKWACFQVVYNEMGQGGYRCMGLTLSLLQHINV</sequence>
<gene>
    <name evidence="3" type="ORF">D3872_23725</name>
</gene>
<organism evidence="3 4">
    <name type="scientific">Massilia cavernae</name>
    <dbReference type="NCBI Taxonomy" id="2320864"/>
    <lineage>
        <taxon>Bacteria</taxon>
        <taxon>Pseudomonadati</taxon>
        <taxon>Pseudomonadota</taxon>
        <taxon>Betaproteobacteria</taxon>
        <taxon>Burkholderiales</taxon>
        <taxon>Oxalobacteraceae</taxon>
        <taxon>Telluria group</taxon>
        <taxon>Massilia</taxon>
    </lineage>
</organism>
<dbReference type="InterPro" id="IPR012337">
    <property type="entry name" value="RNaseH-like_sf"/>
</dbReference>
<dbReference type="EMBL" id="QYUP01000186">
    <property type="protein sequence ID" value="RJG08485.1"/>
    <property type="molecule type" value="Genomic_DNA"/>
</dbReference>
<comment type="caution">
    <text evidence="3">The sequence shown here is derived from an EMBL/GenBank/DDBJ whole genome shotgun (WGS) entry which is preliminary data.</text>
</comment>
<reference evidence="3 4" key="1">
    <citation type="submission" date="2018-09" db="EMBL/GenBank/DDBJ databases">
        <authorList>
            <person name="Zhu H."/>
        </authorList>
    </citation>
    <scope>NUCLEOTIDE SEQUENCE [LARGE SCALE GENOMIC DNA]</scope>
    <source>
        <strain evidence="3 4">K1S02-61</strain>
    </source>
</reference>
<dbReference type="InterPro" id="IPR014735">
    <property type="entry name" value="Transposase_Tn5-like_N"/>
</dbReference>
<feature type="domain" description="Transposase Tn5 dimerisation" evidence="1">
    <location>
        <begin position="33"/>
        <end position="101"/>
    </location>
</feature>
<evidence type="ECO:0000259" key="1">
    <source>
        <dbReference type="Pfam" id="PF02281"/>
    </source>
</evidence>
<proteinExistence type="predicted"/>
<dbReference type="InterPro" id="IPR038215">
    <property type="entry name" value="TN5-like_N_sf"/>
</dbReference>
<evidence type="ECO:0000259" key="2">
    <source>
        <dbReference type="Pfam" id="PF14706"/>
    </source>
</evidence>
<keyword evidence="4" id="KW-1185">Reference proteome</keyword>